<evidence type="ECO:0000313" key="4">
    <source>
        <dbReference type="Proteomes" id="UP000646523"/>
    </source>
</evidence>
<sequence length="275" mass="30421">MRLLARLRADLSTGKNLEIYLTALIALVVGVLGVFDVVDTKVVGAATLATLALLAVNALGPRHHVAELESRIMRLNELVEKRIAGEVAADAFLATTRQGLEQRIVRADDIRIAGVTLNRTIRNHVGELENRLRRGASIKVLLIDPDGTAPLEAARRSTIPDRPEVFEHRIKSTIDLLRHLAGTPDVPGRIEVRFMSFVPAFGLVLIDVDSDDGIIDVELGTHRSPGPDPVFTLRARHDHRWYQHFHAEFERMWQVSRPASATDGFATSGDKFSEV</sequence>
<dbReference type="InterPro" id="IPR045697">
    <property type="entry name" value="DUF5919"/>
</dbReference>
<proteinExistence type="predicted"/>
<keyword evidence="1" id="KW-0812">Transmembrane</keyword>
<reference evidence="3" key="2">
    <citation type="submission" date="2020-09" db="EMBL/GenBank/DDBJ databases">
        <authorList>
            <person name="Sun Q."/>
            <person name="Zhou Y."/>
        </authorList>
    </citation>
    <scope>NUCLEOTIDE SEQUENCE</scope>
    <source>
        <strain evidence="3">CGMCC 4.7368</strain>
    </source>
</reference>
<gene>
    <name evidence="3" type="ORF">GCM10012289_19080</name>
</gene>
<dbReference type="EMBL" id="BMNH01000004">
    <property type="protein sequence ID" value="GGO66036.1"/>
    <property type="molecule type" value="Genomic_DNA"/>
</dbReference>
<evidence type="ECO:0000256" key="1">
    <source>
        <dbReference type="SAM" id="Phobius"/>
    </source>
</evidence>
<dbReference type="Proteomes" id="UP000646523">
    <property type="component" value="Unassembled WGS sequence"/>
</dbReference>
<keyword evidence="1" id="KW-0472">Membrane</keyword>
<comment type="caution">
    <text evidence="3">The sequence shown here is derived from an EMBL/GenBank/DDBJ whole genome shotgun (WGS) entry which is preliminary data.</text>
</comment>
<evidence type="ECO:0000259" key="2">
    <source>
        <dbReference type="Pfam" id="PF19319"/>
    </source>
</evidence>
<dbReference type="AlphaFoldDB" id="A0A918DH81"/>
<accession>A0A918DH81</accession>
<evidence type="ECO:0000313" key="3">
    <source>
        <dbReference type="EMBL" id="GGO66036.1"/>
    </source>
</evidence>
<name>A0A918DH81_9ACTN</name>
<keyword evidence="4" id="KW-1185">Reference proteome</keyword>
<protein>
    <recommendedName>
        <fullName evidence="2">DUF5919 domain-containing protein</fullName>
    </recommendedName>
</protein>
<feature type="domain" description="DUF5919" evidence="2">
    <location>
        <begin position="113"/>
        <end position="260"/>
    </location>
</feature>
<dbReference type="RefSeq" id="WP_189123654.1">
    <property type="nucleotide sequence ID" value="NZ_BMNH01000004.1"/>
</dbReference>
<reference evidence="3" key="1">
    <citation type="journal article" date="2014" name="Int. J. Syst. Evol. Microbiol.">
        <title>Complete genome sequence of Corynebacterium casei LMG S-19264T (=DSM 44701T), isolated from a smear-ripened cheese.</title>
        <authorList>
            <consortium name="US DOE Joint Genome Institute (JGI-PGF)"/>
            <person name="Walter F."/>
            <person name="Albersmeier A."/>
            <person name="Kalinowski J."/>
            <person name="Ruckert C."/>
        </authorList>
    </citation>
    <scope>NUCLEOTIDE SEQUENCE</scope>
    <source>
        <strain evidence="3">CGMCC 4.7368</strain>
    </source>
</reference>
<feature type="transmembrane region" description="Helical" evidence="1">
    <location>
        <begin position="43"/>
        <end position="60"/>
    </location>
</feature>
<organism evidence="3 4">
    <name type="scientific">Nonomuraea cavernae</name>
    <dbReference type="NCBI Taxonomy" id="2045107"/>
    <lineage>
        <taxon>Bacteria</taxon>
        <taxon>Bacillati</taxon>
        <taxon>Actinomycetota</taxon>
        <taxon>Actinomycetes</taxon>
        <taxon>Streptosporangiales</taxon>
        <taxon>Streptosporangiaceae</taxon>
        <taxon>Nonomuraea</taxon>
    </lineage>
</organism>
<keyword evidence="1" id="KW-1133">Transmembrane helix</keyword>
<dbReference type="Pfam" id="PF19319">
    <property type="entry name" value="DUF5919"/>
    <property type="match status" value="1"/>
</dbReference>
<feature type="transmembrane region" description="Helical" evidence="1">
    <location>
        <begin position="20"/>
        <end position="37"/>
    </location>
</feature>